<evidence type="ECO:0000313" key="4">
    <source>
        <dbReference type="Proteomes" id="UP000193710"/>
    </source>
</evidence>
<dbReference type="Pfam" id="PF06013">
    <property type="entry name" value="WXG100"/>
    <property type="match status" value="1"/>
</dbReference>
<dbReference type="OrthoDB" id="3787781at2"/>
<keyword evidence="4" id="KW-1185">Reference proteome</keyword>
<dbReference type="Gene3D" id="1.10.287.1060">
    <property type="entry name" value="ESAT-6-like"/>
    <property type="match status" value="1"/>
</dbReference>
<organism evidence="2">
    <name type="scientific">Mycobacterium triplex</name>
    <dbReference type="NCBI Taxonomy" id="47839"/>
    <lineage>
        <taxon>Bacteria</taxon>
        <taxon>Bacillati</taxon>
        <taxon>Actinomycetota</taxon>
        <taxon>Actinomycetes</taxon>
        <taxon>Mycobacteriales</taxon>
        <taxon>Mycobacteriaceae</taxon>
        <taxon>Mycobacterium</taxon>
        <taxon>Mycobacterium simiae complex</taxon>
    </lineage>
</organism>
<comment type="similarity">
    <text evidence="1">Belongs to the WXG100 family.</text>
</comment>
<accession>A0A024JU07</accession>
<dbReference type="AlphaFoldDB" id="A0A024JU07"/>
<dbReference type="HOGENOM" id="CLU_157917_0_0_11"/>
<reference evidence="2" key="2">
    <citation type="submission" date="2014-04" db="EMBL/GenBank/DDBJ databases">
        <authorList>
            <person name="Urmite Genomes U."/>
        </authorList>
    </citation>
    <scope>NUCLEOTIDE SEQUENCE</scope>
    <source>
        <strain evidence="2">DSM 44626</strain>
    </source>
</reference>
<evidence type="ECO:0000256" key="1">
    <source>
        <dbReference type="RuleBase" id="RU362001"/>
    </source>
</evidence>
<evidence type="ECO:0000313" key="2">
    <source>
        <dbReference type="EMBL" id="CDO86852.1"/>
    </source>
</evidence>
<reference evidence="2" key="1">
    <citation type="journal article" date="2014" name="Genome Announc.">
        <title>Draft Genome Sequence of Mycobacterium triplex DSM 44626.</title>
        <authorList>
            <person name="Sassi M."/>
            <person name="Croce O."/>
            <person name="Robert C."/>
            <person name="Raoult D."/>
            <person name="Drancourt M."/>
        </authorList>
    </citation>
    <scope>NUCLEOTIDE SEQUENCE [LARGE SCALE GENOMIC DNA]</scope>
    <source>
        <strain evidence="2">DSM 44626</strain>
    </source>
</reference>
<dbReference type="InterPro" id="IPR010310">
    <property type="entry name" value="T7SS_ESAT-6-like"/>
</dbReference>
<reference evidence="3 4" key="3">
    <citation type="submission" date="2016-01" db="EMBL/GenBank/DDBJ databases">
        <title>The new phylogeny of the genus Mycobacterium.</title>
        <authorList>
            <person name="Tarcisio F."/>
            <person name="Conor M."/>
            <person name="Antonella G."/>
            <person name="Elisabetta G."/>
            <person name="Giulia F.S."/>
            <person name="Sara T."/>
            <person name="Anna F."/>
            <person name="Clotilde B."/>
            <person name="Roberto B."/>
            <person name="Veronica D.S."/>
            <person name="Fabio R."/>
            <person name="Monica P."/>
            <person name="Olivier J."/>
            <person name="Enrico T."/>
            <person name="Nicola S."/>
        </authorList>
    </citation>
    <scope>NUCLEOTIDE SEQUENCE [LARGE SCALE GENOMIC DNA]</scope>
    <source>
        <strain evidence="3 4">DSM 44626</strain>
    </source>
</reference>
<dbReference type="Proteomes" id="UP000193710">
    <property type="component" value="Unassembled WGS sequence"/>
</dbReference>
<dbReference type="InterPro" id="IPR036689">
    <property type="entry name" value="ESAT-6-like_sf"/>
</dbReference>
<dbReference type="eggNOG" id="COG4842">
    <property type="taxonomic scope" value="Bacteria"/>
</dbReference>
<dbReference type="RefSeq" id="WP_036466547.1">
    <property type="nucleotide sequence ID" value="NZ_HG964446.1"/>
</dbReference>
<dbReference type="STRING" id="47839.BN973_01199"/>
<sequence length="103" mass="10815">MAAGNELHVDPQLMDGFAQSLLGAAENLRSQLAELDGQVGEMLGGWQGGSGSAYAAAWELWQRGAREVETGLSLLARAVAQAAKGYQHNEAVSAQLVRGVHRG</sequence>
<dbReference type="SUPFAM" id="SSF140453">
    <property type="entry name" value="EsxAB dimer-like"/>
    <property type="match status" value="1"/>
</dbReference>
<dbReference type="NCBIfam" id="TIGR03930">
    <property type="entry name" value="WXG100_ESAT6"/>
    <property type="match status" value="1"/>
</dbReference>
<evidence type="ECO:0000313" key="3">
    <source>
        <dbReference type="EMBL" id="ORX03852.1"/>
    </source>
</evidence>
<dbReference type="EMBL" id="HG964446">
    <property type="protein sequence ID" value="CDO86852.1"/>
    <property type="molecule type" value="Genomic_DNA"/>
</dbReference>
<protein>
    <recommendedName>
        <fullName evidence="1">ESAT-6-like protein</fullName>
    </recommendedName>
</protein>
<proteinExistence type="inferred from homology"/>
<gene>
    <name evidence="2" type="primary">esxF</name>
    <name evidence="3" type="ORF">AWC29_17510</name>
    <name evidence="2" type="ORF">BN973_01199</name>
</gene>
<name>A0A024JU07_9MYCO</name>
<dbReference type="Proteomes" id="UP000028880">
    <property type="component" value="Unassembled WGS sequence"/>
</dbReference>
<dbReference type="EMBL" id="LQPY01000021">
    <property type="protein sequence ID" value="ORX03852.1"/>
    <property type="molecule type" value="Genomic_DNA"/>
</dbReference>